<organism evidence="1 2">
    <name type="scientific">Homarus americanus</name>
    <name type="common">American lobster</name>
    <dbReference type="NCBI Taxonomy" id="6706"/>
    <lineage>
        <taxon>Eukaryota</taxon>
        <taxon>Metazoa</taxon>
        <taxon>Ecdysozoa</taxon>
        <taxon>Arthropoda</taxon>
        <taxon>Crustacea</taxon>
        <taxon>Multicrustacea</taxon>
        <taxon>Malacostraca</taxon>
        <taxon>Eumalacostraca</taxon>
        <taxon>Eucarida</taxon>
        <taxon>Decapoda</taxon>
        <taxon>Pleocyemata</taxon>
        <taxon>Astacidea</taxon>
        <taxon>Nephropoidea</taxon>
        <taxon>Nephropidae</taxon>
        <taxon>Homarus</taxon>
    </lineage>
</organism>
<reference evidence="1" key="1">
    <citation type="journal article" date="2021" name="Sci. Adv.">
        <title>The American lobster genome reveals insights on longevity, neural, and immune adaptations.</title>
        <authorList>
            <person name="Polinski J.M."/>
            <person name="Zimin A.V."/>
            <person name="Clark K.F."/>
            <person name="Kohn A.B."/>
            <person name="Sadowski N."/>
            <person name="Timp W."/>
            <person name="Ptitsyn A."/>
            <person name="Khanna P."/>
            <person name="Romanova D.Y."/>
            <person name="Williams P."/>
            <person name="Greenwood S.J."/>
            <person name="Moroz L.L."/>
            <person name="Walt D.R."/>
            <person name="Bodnar A.G."/>
        </authorList>
    </citation>
    <scope>NUCLEOTIDE SEQUENCE</scope>
    <source>
        <strain evidence="1">GMGI-L3</strain>
    </source>
</reference>
<dbReference type="Proteomes" id="UP000747542">
    <property type="component" value="Unassembled WGS sequence"/>
</dbReference>
<comment type="caution">
    <text evidence="1">The sequence shown here is derived from an EMBL/GenBank/DDBJ whole genome shotgun (WGS) entry which is preliminary data.</text>
</comment>
<evidence type="ECO:0000313" key="2">
    <source>
        <dbReference type="Proteomes" id="UP000747542"/>
    </source>
</evidence>
<dbReference type="PANTHER" id="PTHR10773:SF19">
    <property type="match status" value="1"/>
</dbReference>
<dbReference type="AlphaFoldDB" id="A0A8J5N5Y8"/>
<evidence type="ECO:0000313" key="1">
    <source>
        <dbReference type="EMBL" id="KAG7173682.1"/>
    </source>
</evidence>
<protein>
    <submittedName>
        <fullName evidence="1">Uncharacterized protein</fullName>
    </submittedName>
</protein>
<dbReference type="EMBL" id="JAHLQT010009070">
    <property type="protein sequence ID" value="KAG7173682.1"/>
    <property type="molecule type" value="Genomic_DNA"/>
</dbReference>
<proteinExistence type="predicted"/>
<keyword evidence="2" id="KW-1185">Reference proteome</keyword>
<accession>A0A8J5N5Y8</accession>
<gene>
    <name evidence="1" type="ORF">Hamer_G017967</name>
</gene>
<sequence length="452" mass="52361">MQDRRGHHTPSNKTSEEEVDFVIRHILSMKPVRDEALCAFSGNQLQGLPQGQITAEVTGGKELSVKKMYELYKRLCQEEGRAPVSLWVYRHIEKSRVHQENNDRNYETLKKRDFVHSKTQTVSNTIEYKPLTNNSNLCNGVSSELQEHVTDSINVTTEINIRKKKKVGDNGALMSRKDRKAKRNSGAAYFTASGKLKKEKLYVDKECGCKYRCIPEMGTPESRKKIFDCFWKLADFSKQNTYIAQKVALVPIMQKDEEKVIEKFTRTYTRIYNVQLKDRRGHHSPKNKTQEEDINYACCHIRSFPTEYHNSEANATGRLYLPHDLNVEKMYRMYKEQCVRDDRVPIGSFVYRKILKERFNCFIKSPANKTSEEDLQYAYQHIQSCSPELTGPQKDAGSGMQSNLSCTSQETSVKKLHIAYIEKCLQEGKKPVGIDVYRKIFNSKFRLKQDLS</sequence>
<dbReference type="PANTHER" id="PTHR10773">
    <property type="entry name" value="DNA-DIRECTED RNA POLYMERASES I, II, AND III SUBUNIT RPABC2"/>
    <property type="match status" value="1"/>
</dbReference>
<name>A0A8J5N5Y8_HOMAM</name>